<dbReference type="AlphaFoldDB" id="A0A0C3C053"/>
<dbReference type="OrthoDB" id="3210262at2759"/>
<evidence type="ECO:0000313" key="2">
    <source>
        <dbReference type="EMBL" id="KIM37066.1"/>
    </source>
</evidence>
<evidence type="ECO:0008006" key="4">
    <source>
        <dbReference type="Google" id="ProtNLM"/>
    </source>
</evidence>
<reference evidence="2 3" key="1">
    <citation type="submission" date="2014-04" db="EMBL/GenBank/DDBJ databases">
        <authorList>
            <consortium name="DOE Joint Genome Institute"/>
            <person name="Kuo A."/>
            <person name="Gay G."/>
            <person name="Dore J."/>
            <person name="Kohler A."/>
            <person name="Nagy L.G."/>
            <person name="Floudas D."/>
            <person name="Copeland A."/>
            <person name="Barry K.W."/>
            <person name="Cichocki N."/>
            <person name="Veneault-Fourrey C."/>
            <person name="LaButti K."/>
            <person name="Lindquist E.A."/>
            <person name="Lipzen A."/>
            <person name="Lundell T."/>
            <person name="Morin E."/>
            <person name="Murat C."/>
            <person name="Sun H."/>
            <person name="Tunlid A."/>
            <person name="Henrissat B."/>
            <person name="Grigoriev I.V."/>
            <person name="Hibbett D.S."/>
            <person name="Martin F."/>
            <person name="Nordberg H.P."/>
            <person name="Cantor M.N."/>
            <person name="Hua S.X."/>
        </authorList>
    </citation>
    <scope>NUCLEOTIDE SEQUENCE [LARGE SCALE GENOMIC DNA]</scope>
    <source>
        <strain evidence="3">h7</strain>
    </source>
</reference>
<dbReference type="EMBL" id="KN831800">
    <property type="protein sequence ID" value="KIM37066.1"/>
    <property type="molecule type" value="Genomic_DNA"/>
</dbReference>
<accession>A0A0C3C053</accession>
<dbReference type="HOGENOM" id="CLU_092498_0_0_1"/>
<evidence type="ECO:0000256" key="1">
    <source>
        <dbReference type="SAM" id="SignalP"/>
    </source>
</evidence>
<keyword evidence="3" id="KW-1185">Reference proteome</keyword>
<reference evidence="3" key="2">
    <citation type="submission" date="2015-01" db="EMBL/GenBank/DDBJ databases">
        <title>Evolutionary Origins and Diversification of the Mycorrhizal Mutualists.</title>
        <authorList>
            <consortium name="DOE Joint Genome Institute"/>
            <consortium name="Mycorrhizal Genomics Consortium"/>
            <person name="Kohler A."/>
            <person name="Kuo A."/>
            <person name="Nagy L.G."/>
            <person name="Floudas D."/>
            <person name="Copeland A."/>
            <person name="Barry K.W."/>
            <person name="Cichocki N."/>
            <person name="Veneault-Fourrey C."/>
            <person name="LaButti K."/>
            <person name="Lindquist E.A."/>
            <person name="Lipzen A."/>
            <person name="Lundell T."/>
            <person name="Morin E."/>
            <person name="Murat C."/>
            <person name="Riley R."/>
            <person name="Ohm R."/>
            <person name="Sun H."/>
            <person name="Tunlid A."/>
            <person name="Henrissat B."/>
            <person name="Grigoriev I.V."/>
            <person name="Hibbett D.S."/>
            <person name="Martin F."/>
        </authorList>
    </citation>
    <scope>NUCLEOTIDE SEQUENCE [LARGE SCALE GENOMIC DNA]</scope>
    <source>
        <strain evidence="3">h7</strain>
    </source>
</reference>
<protein>
    <recommendedName>
        <fullName evidence="4">Cell wall galactomannoprotein</fullName>
    </recommendedName>
</protein>
<feature type="chain" id="PRO_5002162303" description="Cell wall galactomannoprotein" evidence="1">
    <location>
        <begin position="22"/>
        <end position="192"/>
    </location>
</feature>
<evidence type="ECO:0000313" key="3">
    <source>
        <dbReference type="Proteomes" id="UP000053424"/>
    </source>
</evidence>
<name>A0A0C3C053_HEBCY</name>
<keyword evidence="1" id="KW-0732">Signal</keyword>
<sequence>MLFRPIIYLVSSVLFTQAALAALTPDQVVTNVGIVTSISGDLNSILSGLTNVETPAHVVNVAKTVTTDLESMISKLLGDLTARDATTPFTDDEAEPIVDALRHVLLSTVIGKQTIFAQFGLTGPIAEVLRRLEARIDSFSSSMTDLVPTRKDEVASAKASLDSSVRNAYTKYEEICIPSPLYPAVPPVCASL</sequence>
<gene>
    <name evidence="2" type="ORF">M413DRAFT_423909</name>
</gene>
<feature type="signal peptide" evidence="1">
    <location>
        <begin position="1"/>
        <end position="21"/>
    </location>
</feature>
<dbReference type="Proteomes" id="UP000053424">
    <property type="component" value="Unassembled WGS sequence"/>
</dbReference>
<proteinExistence type="predicted"/>
<organism evidence="2 3">
    <name type="scientific">Hebeloma cylindrosporum</name>
    <dbReference type="NCBI Taxonomy" id="76867"/>
    <lineage>
        <taxon>Eukaryota</taxon>
        <taxon>Fungi</taxon>
        <taxon>Dikarya</taxon>
        <taxon>Basidiomycota</taxon>
        <taxon>Agaricomycotina</taxon>
        <taxon>Agaricomycetes</taxon>
        <taxon>Agaricomycetidae</taxon>
        <taxon>Agaricales</taxon>
        <taxon>Agaricineae</taxon>
        <taxon>Hymenogastraceae</taxon>
        <taxon>Hebeloma</taxon>
    </lineage>
</organism>